<keyword evidence="2" id="KW-1185">Reference proteome</keyword>
<sequence length="277" mass="30385">MTELRKKSTSAKAACCDCVYREDGDHGPSGKISQLRFDGVTRNGEKDTKFKAEIIIDSQSATKRIAVTTRMKSQNKTSDTARYPDTVTMSDADLQTAIARIPAAIRAAWNARPYKLKITDSKCGERTYNVEFNAILTDSSPHYTIDFINVPLSSTATDYKGITSNRSYVLPSSYTGKFNIDDSRSATKSGGPDTLEPHEYGHLLGLKDEYTDSGLDRNGCIYEFYDGTTENVGANGQLMGSMTTKTAQPLRYCLTIAYAVVAIFGKNGIRVTGLEIL</sequence>
<protein>
    <recommendedName>
        <fullName evidence="3">Peptidase M43 pregnancy-associated plasma-A domain-containing protein</fullName>
    </recommendedName>
</protein>
<name>A0ABT8D351_9RHOB</name>
<proteinExistence type="predicted"/>
<accession>A0ABT8D351</accession>
<evidence type="ECO:0008006" key="3">
    <source>
        <dbReference type="Google" id="ProtNLM"/>
    </source>
</evidence>
<organism evidence="1 2">
    <name type="scientific">Paracoccus cavernae</name>
    <dbReference type="NCBI Taxonomy" id="1571207"/>
    <lineage>
        <taxon>Bacteria</taxon>
        <taxon>Pseudomonadati</taxon>
        <taxon>Pseudomonadota</taxon>
        <taxon>Alphaproteobacteria</taxon>
        <taxon>Rhodobacterales</taxon>
        <taxon>Paracoccaceae</taxon>
        <taxon>Paracoccus</taxon>
    </lineage>
</organism>
<dbReference type="Proteomes" id="UP001243846">
    <property type="component" value="Unassembled WGS sequence"/>
</dbReference>
<reference evidence="2" key="1">
    <citation type="journal article" date="2019" name="Int. J. Syst. Evol. Microbiol.">
        <title>The Global Catalogue of Microorganisms (GCM) 10K type strain sequencing project: providing services to taxonomists for standard genome sequencing and annotation.</title>
        <authorList>
            <consortium name="The Broad Institute Genomics Platform"/>
            <consortium name="The Broad Institute Genome Sequencing Center for Infectious Disease"/>
            <person name="Wu L."/>
            <person name="Ma J."/>
        </authorList>
    </citation>
    <scope>NUCLEOTIDE SEQUENCE [LARGE SCALE GENOMIC DNA]</scope>
    <source>
        <strain evidence="2">CECT 8482</strain>
    </source>
</reference>
<gene>
    <name evidence="1" type="ORF">QWZ10_00890</name>
</gene>
<dbReference type="EMBL" id="JAUFRC010000001">
    <property type="protein sequence ID" value="MDN3710746.1"/>
    <property type="molecule type" value="Genomic_DNA"/>
</dbReference>
<comment type="caution">
    <text evidence="1">The sequence shown here is derived from an EMBL/GenBank/DDBJ whole genome shotgun (WGS) entry which is preliminary data.</text>
</comment>
<evidence type="ECO:0000313" key="2">
    <source>
        <dbReference type="Proteomes" id="UP001243846"/>
    </source>
</evidence>
<evidence type="ECO:0000313" key="1">
    <source>
        <dbReference type="EMBL" id="MDN3710746.1"/>
    </source>
</evidence>